<dbReference type="PROSITE" id="PS00409">
    <property type="entry name" value="PROKAR_NTER_METHYL"/>
    <property type="match status" value="1"/>
</dbReference>
<dbReference type="NCBIfam" id="TIGR02532">
    <property type="entry name" value="IV_pilin_GFxxxE"/>
    <property type="match status" value="1"/>
</dbReference>
<proteinExistence type="predicted"/>
<dbReference type="GO" id="GO:0043683">
    <property type="term" value="P:type IV pilus assembly"/>
    <property type="evidence" value="ECO:0007669"/>
    <property type="project" value="InterPro"/>
</dbReference>
<comment type="caution">
    <text evidence="2">The sequence shown here is derived from an EMBL/GenBank/DDBJ whole genome shotgun (WGS) entry which is preliminary data.</text>
</comment>
<dbReference type="Pfam" id="PF16732">
    <property type="entry name" value="ComP_DUS"/>
    <property type="match status" value="1"/>
</dbReference>
<dbReference type="EMBL" id="SPUH01000001">
    <property type="protein sequence ID" value="TKS54772.1"/>
    <property type="molecule type" value="Genomic_DNA"/>
</dbReference>
<accession>A0A4Z1R586</accession>
<protein>
    <submittedName>
        <fullName evidence="2">Prepilin-type N-terminal cleavage/methylation domain-containing protein</fullName>
    </submittedName>
</protein>
<dbReference type="GO" id="GO:0015628">
    <property type="term" value="P:protein secretion by the type II secretion system"/>
    <property type="evidence" value="ECO:0007669"/>
    <property type="project" value="InterPro"/>
</dbReference>
<dbReference type="InterPro" id="IPR045584">
    <property type="entry name" value="Pilin-like"/>
</dbReference>
<name>A0A4Z1R586_9GAMM</name>
<reference evidence="2 3" key="1">
    <citation type="submission" date="2019-01" db="EMBL/GenBank/DDBJ databases">
        <authorList>
            <person name="Zhang S."/>
        </authorList>
    </citation>
    <scope>NUCLEOTIDE SEQUENCE [LARGE SCALE GENOMIC DNA]</scope>
    <source>
        <strain evidence="2 3">1626</strain>
    </source>
</reference>
<dbReference type="Proteomes" id="UP000298681">
    <property type="component" value="Unassembled WGS sequence"/>
</dbReference>
<dbReference type="PRINTS" id="PR00813">
    <property type="entry name" value="BCTERIALGSPG"/>
</dbReference>
<dbReference type="RefSeq" id="WP_134674128.1">
    <property type="nucleotide sequence ID" value="NZ_CP039383.2"/>
</dbReference>
<dbReference type="AlphaFoldDB" id="A0A4Z1R586"/>
<gene>
    <name evidence="2" type="ORF">E4582_08370</name>
</gene>
<dbReference type="PANTHER" id="PTHR30093">
    <property type="entry name" value="GENERAL SECRETION PATHWAY PROTEIN G"/>
    <property type="match status" value="1"/>
</dbReference>
<dbReference type="OrthoDB" id="6905301at2"/>
<evidence type="ECO:0000313" key="3">
    <source>
        <dbReference type="Proteomes" id="UP000298681"/>
    </source>
</evidence>
<dbReference type="InterPro" id="IPR000983">
    <property type="entry name" value="Bac_GSPG_pilin"/>
</dbReference>
<keyword evidence="1" id="KW-0488">Methylation</keyword>
<organism evidence="2 3">
    <name type="scientific">Luteimonas yindakuii</name>
    <dbReference type="NCBI Taxonomy" id="2565782"/>
    <lineage>
        <taxon>Bacteria</taxon>
        <taxon>Pseudomonadati</taxon>
        <taxon>Pseudomonadota</taxon>
        <taxon>Gammaproteobacteria</taxon>
        <taxon>Lysobacterales</taxon>
        <taxon>Lysobacteraceae</taxon>
        <taxon>Luteimonas</taxon>
    </lineage>
</organism>
<dbReference type="GO" id="GO:0015627">
    <property type="term" value="C:type II protein secretion system complex"/>
    <property type="evidence" value="ECO:0007669"/>
    <property type="project" value="InterPro"/>
</dbReference>
<dbReference type="Pfam" id="PF07963">
    <property type="entry name" value="N_methyl"/>
    <property type="match status" value="1"/>
</dbReference>
<dbReference type="Gene3D" id="3.30.700.10">
    <property type="entry name" value="Glycoprotein, Type 4 Pilin"/>
    <property type="match status" value="1"/>
</dbReference>
<dbReference type="SUPFAM" id="SSF54523">
    <property type="entry name" value="Pili subunits"/>
    <property type="match status" value="1"/>
</dbReference>
<dbReference type="InterPro" id="IPR012902">
    <property type="entry name" value="N_methyl_site"/>
</dbReference>
<sequence>MARQEGAAGFTLIELMVVVAIVAILAAIALPAYGNYVLRGKIRVAQADLLALSANVENHRQRTLLYPASALGSTATLRATFNGWSPASNAGDFSFAYAPQNGYTLTATGSGGRLTGCTLRLTAGNTRTSEGCPDVGGTSW</sequence>
<evidence type="ECO:0000256" key="1">
    <source>
        <dbReference type="ARBA" id="ARBA00022481"/>
    </source>
</evidence>
<dbReference type="InterPro" id="IPR031982">
    <property type="entry name" value="PilE-like"/>
</dbReference>
<evidence type="ECO:0000313" key="2">
    <source>
        <dbReference type="EMBL" id="TKS54772.1"/>
    </source>
</evidence>
<dbReference type="PANTHER" id="PTHR30093:SF47">
    <property type="entry name" value="TYPE IV PILUS NON-CORE MINOR PILIN PILE"/>
    <property type="match status" value="1"/>
</dbReference>
<keyword evidence="3" id="KW-1185">Reference proteome</keyword>